<comment type="caution">
    <text evidence="2">The sequence shown here is derived from an EMBL/GenBank/DDBJ whole genome shotgun (WGS) entry which is preliminary data.</text>
</comment>
<keyword evidence="3" id="KW-1185">Reference proteome</keyword>
<feature type="transmembrane region" description="Helical" evidence="1">
    <location>
        <begin position="307"/>
        <end position="336"/>
    </location>
</feature>
<reference evidence="2 3" key="1">
    <citation type="submission" date="2019-03" db="EMBL/GenBank/DDBJ databases">
        <title>Sequencing the genomes of 1000 actinobacteria strains.</title>
        <authorList>
            <person name="Klenk H.-P."/>
        </authorList>
    </citation>
    <scope>NUCLEOTIDE SEQUENCE [LARGE SCALE GENOMIC DNA]</scope>
    <source>
        <strain evidence="2 3">DSM 43805</strain>
    </source>
</reference>
<evidence type="ECO:0000313" key="3">
    <source>
        <dbReference type="Proteomes" id="UP000294901"/>
    </source>
</evidence>
<proteinExistence type="predicted"/>
<feature type="transmembrane region" description="Helical" evidence="1">
    <location>
        <begin position="57"/>
        <end position="82"/>
    </location>
</feature>
<evidence type="ECO:0000256" key="1">
    <source>
        <dbReference type="SAM" id="Phobius"/>
    </source>
</evidence>
<protein>
    <submittedName>
        <fullName evidence="2">Uncharacterized protein</fullName>
    </submittedName>
</protein>
<accession>A0A4R6JAP4</accession>
<gene>
    <name evidence="2" type="ORF">C8E87_8242</name>
</gene>
<keyword evidence="1" id="KW-0812">Transmembrane</keyword>
<feature type="transmembrane region" description="Helical" evidence="1">
    <location>
        <begin position="233"/>
        <end position="256"/>
    </location>
</feature>
<dbReference type="OrthoDB" id="3344150at2"/>
<keyword evidence="1" id="KW-1133">Transmembrane helix</keyword>
<organism evidence="2 3">
    <name type="scientific">Paractinoplanes brasiliensis</name>
    <dbReference type="NCBI Taxonomy" id="52695"/>
    <lineage>
        <taxon>Bacteria</taxon>
        <taxon>Bacillati</taxon>
        <taxon>Actinomycetota</taxon>
        <taxon>Actinomycetes</taxon>
        <taxon>Micromonosporales</taxon>
        <taxon>Micromonosporaceae</taxon>
        <taxon>Paractinoplanes</taxon>
    </lineage>
</organism>
<keyword evidence="1" id="KW-0472">Membrane</keyword>
<sequence>MSRAYRLLVRAYPPGRRRGELLDTFAEAGRSRPGVREAFNLLRHGLRARLGRPASRGVVVLAALIALVTGFVGAAVAARLAWEFAPAYPTGTRLEAIEQALFPGLEASSEPAGDGLFVDVSERNFGQVLLSGHDEDFAFTTLWIGPGDFVEGDYPAWTAQAQQRLVAAGWQVGEAEVTGPTMIATGEIDDTGRAFTATRDGLALSVQTQTDVVGTPPGSFHAEAELNRLTPGWITLAGLPGLLAGALIGWLVTGWVSRRTQQAGGVTRSLSREPAVLALVLLLPQSVLGLAAMVYEPFSGGPPGAPFWWLSVTYGFGCSLLGFLLLTVALITAAVAGRSPRPEEASA</sequence>
<dbReference type="Proteomes" id="UP000294901">
    <property type="component" value="Unassembled WGS sequence"/>
</dbReference>
<dbReference type="EMBL" id="SNWR01000002">
    <property type="protein sequence ID" value="TDO32770.1"/>
    <property type="molecule type" value="Genomic_DNA"/>
</dbReference>
<name>A0A4R6JAP4_9ACTN</name>
<feature type="transmembrane region" description="Helical" evidence="1">
    <location>
        <begin position="276"/>
        <end position="295"/>
    </location>
</feature>
<dbReference type="AlphaFoldDB" id="A0A4R6JAP4"/>
<dbReference type="RefSeq" id="WP_133878700.1">
    <property type="nucleotide sequence ID" value="NZ_BOMD01000091.1"/>
</dbReference>
<evidence type="ECO:0000313" key="2">
    <source>
        <dbReference type="EMBL" id="TDO32770.1"/>
    </source>
</evidence>